<dbReference type="AlphaFoldDB" id="A0A3B9QUN7"/>
<gene>
    <name evidence="6" type="ORF">DCL06_07275</name>
</gene>
<name>A0A3B9QUN7_9CORY</name>
<dbReference type="GO" id="GO:0000976">
    <property type="term" value="F:transcription cis-regulatory region binding"/>
    <property type="evidence" value="ECO:0007669"/>
    <property type="project" value="TreeGrafter"/>
</dbReference>
<feature type="domain" description="HTH tetR-type" evidence="5">
    <location>
        <begin position="90"/>
        <end position="149"/>
    </location>
</feature>
<dbReference type="Proteomes" id="UP000260925">
    <property type="component" value="Unassembled WGS sequence"/>
</dbReference>
<sequence>MRKARSIRQMTAERARTMPMSLPQGVAESAGDSVVCGSVLGVVTRFSCRTGNGITCSGSSERSIVFRFLRCERYAVTTPEEGRQMRADVRQNRAALVDAAWRLVADKGPGVSMRSVAAEAGVGIATLYRHFPTRDDLITGVVTEMVDRVLAVIGAHADEWGTVQGAERAWHAVSHGIADLGLGDVALGTIAVVPVDGKVWRETAGLRSRLDAAYRQLLQTAASYGLVSEELTVWQYHLGLGARSRPLAARAEKFAPGQSDWLVEVFLRGLRP</sequence>
<evidence type="ECO:0000259" key="5">
    <source>
        <dbReference type="PROSITE" id="PS50977"/>
    </source>
</evidence>
<evidence type="ECO:0000256" key="2">
    <source>
        <dbReference type="ARBA" id="ARBA00023125"/>
    </source>
</evidence>
<dbReference type="PANTHER" id="PTHR30055:SF234">
    <property type="entry name" value="HTH-TYPE TRANSCRIPTIONAL REGULATOR BETI"/>
    <property type="match status" value="1"/>
</dbReference>
<accession>A0A3B9QUN7</accession>
<evidence type="ECO:0000313" key="7">
    <source>
        <dbReference type="Proteomes" id="UP000260925"/>
    </source>
</evidence>
<evidence type="ECO:0000256" key="4">
    <source>
        <dbReference type="PROSITE-ProRule" id="PRU00335"/>
    </source>
</evidence>
<proteinExistence type="predicted"/>
<dbReference type="Pfam" id="PF00440">
    <property type="entry name" value="TetR_N"/>
    <property type="match status" value="1"/>
</dbReference>
<dbReference type="InterPro" id="IPR009057">
    <property type="entry name" value="Homeodomain-like_sf"/>
</dbReference>
<comment type="caution">
    <text evidence="6">The sequence shown here is derived from an EMBL/GenBank/DDBJ whole genome shotgun (WGS) entry which is preliminary data.</text>
</comment>
<dbReference type="InterPro" id="IPR050109">
    <property type="entry name" value="HTH-type_TetR-like_transc_reg"/>
</dbReference>
<dbReference type="PANTHER" id="PTHR30055">
    <property type="entry name" value="HTH-TYPE TRANSCRIPTIONAL REGULATOR RUTR"/>
    <property type="match status" value="1"/>
</dbReference>
<dbReference type="Gene3D" id="1.10.357.10">
    <property type="entry name" value="Tetracycline Repressor, domain 2"/>
    <property type="match status" value="1"/>
</dbReference>
<evidence type="ECO:0000256" key="1">
    <source>
        <dbReference type="ARBA" id="ARBA00023015"/>
    </source>
</evidence>
<dbReference type="InterPro" id="IPR001647">
    <property type="entry name" value="HTH_TetR"/>
</dbReference>
<protein>
    <recommendedName>
        <fullName evidence="5">HTH tetR-type domain-containing protein</fullName>
    </recommendedName>
</protein>
<evidence type="ECO:0000256" key="3">
    <source>
        <dbReference type="ARBA" id="ARBA00023163"/>
    </source>
</evidence>
<dbReference type="SUPFAM" id="SSF48498">
    <property type="entry name" value="Tetracyclin repressor-like, C-terminal domain"/>
    <property type="match status" value="1"/>
</dbReference>
<keyword evidence="1" id="KW-0805">Transcription regulation</keyword>
<keyword evidence="3" id="KW-0804">Transcription</keyword>
<dbReference type="PRINTS" id="PR00455">
    <property type="entry name" value="HTHTETR"/>
</dbReference>
<dbReference type="PROSITE" id="PS50977">
    <property type="entry name" value="HTH_TETR_2"/>
    <property type="match status" value="1"/>
</dbReference>
<evidence type="ECO:0000313" key="6">
    <source>
        <dbReference type="EMBL" id="HAF72690.1"/>
    </source>
</evidence>
<dbReference type="EMBL" id="DMDD01000166">
    <property type="protein sequence ID" value="HAF72690.1"/>
    <property type="molecule type" value="Genomic_DNA"/>
</dbReference>
<keyword evidence="2 4" id="KW-0238">DNA-binding</keyword>
<feature type="DNA-binding region" description="H-T-H motif" evidence="4">
    <location>
        <begin position="112"/>
        <end position="131"/>
    </location>
</feature>
<dbReference type="SUPFAM" id="SSF46689">
    <property type="entry name" value="Homeodomain-like"/>
    <property type="match status" value="1"/>
</dbReference>
<dbReference type="InterPro" id="IPR036271">
    <property type="entry name" value="Tet_transcr_reg_TetR-rel_C_sf"/>
</dbReference>
<dbReference type="GO" id="GO:0003700">
    <property type="term" value="F:DNA-binding transcription factor activity"/>
    <property type="evidence" value="ECO:0007669"/>
    <property type="project" value="TreeGrafter"/>
</dbReference>
<reference evidence="6 7" key="1">
    <citation type="journal article" date="2018" name="Nat. Biotechnol.">
        <title>A standardized bacterial taxonomy based on genome phylogeny substantially revises the tree of life.</title>
        <authorList>
            <person name="Parks D.H."/>
            <person name="Chuvochina M."/>
            <person name="Waite D.W."/>
            <person name="Rinke C."/>
            <person name="Skarshewski A."/>
            <person name="Chaumeil P.A."/>
            <person name="Hugenholtz P."/>
        </authorList>
    </citation>
    <scope>NUCLEOTIDE SEQUENCE [LARGE SCALE GENOMIC DNA]</scope>
    <source>
        <strain evidence="6">UBA9851</strain>
    </source>
</reference>
<organism evidence="6 7">
    <name type="scientific">Corynebacterium variabile</name>
    <dbReference type="NCBI Taxonomy" id="1727"/>
    <lineage>
        <taxon>Bacteria</taxon>
        <taxon>Bacillati</taxon>
        <taxon>Actinomycetota</taxon>
        <taxon>Actinomycetes</taxon>
        <taxon>Mycobacteriales</taxon>
        <taxon>Corynebacteriaceae</taxon>
        <taxon>Corynebacterium</taxon>
    </lineage>
</organism>